<dbReference type="InterPro" id="IPR004026">
    <property type="entry name" value="Ada_DNA_repair_Zn-bd"/>
</dbReference>
<dbReference type="Pfam" id="PF00753">
    <property type="entry name" value="Lactamase_B"/>
    <property type="match status" value="1"/>
</dbReference>
<evidence type="ECO:0000313" key="4">
    <source>
        <dbReference type="Proteomes" id="UP001407405"/>
    </source>
</evidence>
<dbReference type="InterPro" id="IPR001279">
    <property type="entry name" value="Metallo-B-lactamas"/>
</dbReference>
<protein>
    <submittedName>
        <fullName evidence="3">MBL fold metallo-hydrolase</fullName>
    </submittedName>
</protein>
<dbReference type="InterPro" id="IPR052159">
    <property type="entry name" value="Competence_DNA_uptake"/>
</dbReference>
<dbReference type="Gene3D" id="3.40.10.10">
    <property type="entry name" value="DNA Methylphosphotriester Repair Domain"/>
    <property type="match status" value="1"/>
</dbReference>
<evidence type="ECO:0000313" key="3">
    <source>
        <dbReference type="EMBL" id="MEN1761702.1"/>
    </source>
</evidence>
<dbReference type="CDD" id="cd07731">
    <property type="entry name" value="ComA-like_MBL-fold"/>
    <property type="match status" value="1"/>
</dbReference>
<evidence type="ECO:0000256" key="1">
    <source>
        <dbReference type="ARBA" id="ARBA00023159"/>
    </source>
</evidence>
<dbReference type="SMART" id="SM00849">
    <property type="entry name" value="Lactamase_B"/>
    <property type="match status" value="1"/>
</dbReference>
<keyword evidence="4" id="KW-1185">Reference proteome</keyword>
<feature type="domain" description="Metallo-beta-lactamase" evidence="2">
    <location>
        <begin position="88"/>
        <end position="283"/>
    </location>
</feature>
<dbReference type="RefSeq" id="WP_343186986.1">
    <property type="nucleotide sequence ID" value="NZ_JBCITM010000020.1"/>
</dbReference>
<dbReference type="SUPFAM" id="SSF56281">
    <property type="entry name" value="Metallo-hydrolase/oxidoreductase"/>
    <property type="match status" value="1"/>
</dbReference>
<dbReference type="PANTHER" id="PTHR30619:SF7">
    <property type="entry name" value="BETA-LACTAMASE DOMAIN PROTEIN"/>
    <property type="match status" value="1"/>
</dbReference>
<keyword evidence="1" id="KW-0010">Activator</keyword>
<dbReference type="InterPro" id="IPR036866">
    <property type="entry name" value="RibonucZ/Hydroxyglut_hydro"/>
</dbReference>
<accession>A0ABU9VX36</accession>
<dbReference type="InterPro" id="IPR035451">
    <property type="entry name" value="Ada-like_dom_sf"/>
</dbReference>
<dbReference type="EMBL" id="JBCITM010000020">
    <property type="protein sequence ID" value="MEN1761702.1"/>
    <property type="molecule type" value="Genomic_DNA"/>
</dbReference>
<dbReference type="Gene3D" id="3.60.15.10">
    <property type="entry name" value="Ribonuclease Z/Hydroxyacylglutathione hydrolase-like"/>
    <property type="match status" value="1"/>
</dbReference>
<reference evidence="3 4" key="1">
    <citation type="submission" date="2024-04" db="EMBL/GenBank/DDBJ databases">
        <title>Genome sequencing and metabolic network reconstruction of aminoacids and betaine degradation by Anoxynatronum sibiricum.</title>
        <authorList>
            <person name="Detkova E.N."/>
            <person name="Boltjanskaja Y.V."/>
            <person name="Mardanov A.V."/>
            <person name="Kevbrin V."/>
        </authorList>
    </citation>
    <scope>NUCLEOTIDE SEQUENCE [LARGE SCALE GENOMIC DNA]</scope>
    <source>
        <strain evidence="3 4">Z-7981</strain>
    </source>
</reference>
<name>A0ABU9VX36_9CLOT</name>
<dbReference type="Proteomes" id="UP001407405">
    <property type="component" value="Unassembled WGS sequence"/>
</dbReference>
<dbReference type="Pfam" id="PF02805">
    <property type="entry name" value="Ada_Zn_binding"/>
    <property type="match status" value="1"/>
</dbReference>
<dbReference type="SUPFAM" id="SSF57884">
    <property type="entry name" value="Ada DNA repair protein, N-terminal domain (N-Ada 10)"/>
    <property type="match status" value="1"/>
</dbReference>
<proteinExistence type="predicted"/>
<sequence>MYNISKKSQKWRCLYVLLIFFILLTGCSSEPASDNKHISYAESITEEPAISEANESLEQENSSVLATEIVSAPSVEGELTVHFIDVDQGDATLIITPAGRTLLVDAGEPSQGNHLVQYLTALGISHIDVIVATHPHADHIGGLPQIIRSFEVGKVLMPKVTHTTRAFENLLLAIQEKGLKITYAKAGLPLEIDPEVGIMLIGPHGDSYNNLNDYSASLRLTHGENALVITGDAEETAEMEMVRSGMDLAANLLRVGHHGSSSSSVPAFLDAVSPSYGIISCGRDNSYGHPHQEVLQRLQGRGIQVFRTDEQGTIIAVSDGEAWQFDTMPVTSFVEERTAEAEAAKEESSAAAGSSDGRGYIGNKNSGIFHTADCSSLPAEHNRIYFDTRDEAMEAGQRPCQRCKP</sequence>
<evidence type="ECO:0000259" key="2">
    <source>
        <dbReference type="SMART" id="SM00849"/>
    </source>
</evidence>
<dbReference type="PANTHER" id="PTHR30619">
    <property type="entry name" value="DNA INTERNALIZATION/COMPETENCE PROTEIN COMEC/REC2"/>
    <property type="match status" value="1"/>
</dbReference>
<dbReference type="PROSITE" id="PS51257">
    <property type="entry name" value="PROKAR_LIPOPROTEIN"/>
    <property type="match status" value="1"/>
</dbReference>
<comment type="caution">
    <text evidence="3">The sequence shown here is derived from an EMBL/GenBank/DDBJ whole genome shotgun (WGS) entry which is preliminary data.</text>
</comment>
<gene>
    <name evidence="3" type="ORF">AAIG11_14540</name>
</gene>
<organism evidence="3 4">
    <name type="scientific">Anoxynatronum sibiricum</name>
    <dbReference type="NCBI Taxonomy" id="210623"/>
    <lineage>
        <taxon>Bacteria</taxon>
        <taxon>Bacillati</taxon>
        <taxon>Bacillota</taxon>
        <taxon>Clostridia</taxon>
        <taxon>Eubacteriales</taxon>
        <taxon>Clostridiaceae</taxon>
        <taxon>Anoxynatronum</taxon>
    </lineage>
</organism>
<dbReference type="InterPro" id="IPR035681">
    <property type="entry name" value="ComA-like_MBL"/>
</dbReference>